<dbReference type="SUPFAM" id="SSF88723">
    <property type="entry name" value="PIN domain-like"/>
    <property type="match status" value="1"/>
</dbReference>
<keyword evidence="6" id="KW-0800">Toxin</keyword>
<organism evidence="8 9">
    <name type="scientific">Corynebacterium stercoris</name>
    <dbReference type="NCBI Taxonomy" id="2943490"/>
    <lineage>
        <taxon>Bacteria</taxon>
        <taxon>Bacillati</taxon>
        <taxon>Actinomycetota</taxon>
        <taxon>Actinomycetes</taxon>
        <taxon>Mycobacteriales</taxon>
        <taxon>Corynebacteriaceae</taxon>
        <taxon>Corynebacterium</taxon>
    </lineage>
</organism>
<dbReference type="Gene3D" id="3.40.50.1010">
    <property type="entry name" value="5'-nuclease"/>
    <property type="match status" value="1"/>
</dbReference>
<comment type="caution">
    <text evidence="8">The sequence shown here is derived from an EMBL/GenBank/DDBJ whole genome shotgun (WGS) entry which is preliminary data.</text>
</comment>
<dbReference type="InterPro" id="IPR051619">
    <property type="entry name" value="TypeII_TA_RNase_PINc/VapC"/>
</dbReference>
<dbReference type="InterPro" id="IPR022907">
    <property type="entry name" value="VapC_family"/>
</dbReference>
<keyword evidence="9" id="KW-1185">Reference proteome</keyword>
<dbReference type="PANTHER" id="PTHR35901:SF1">
    <property type="entry name" value="EXONUCLEASE VAPC9"/>
    <property type="match status" value="1"/>
</dbReference>
<keyword evidence="5 6" id="KW-0460">Magnesium</keyword>
<comment type="similarity">
    <text evidence="6">Belongs to the PINc/VapC protein family.</text>
</comment>
<dbReference type="InterPro" id="IPR029060">
    <property type="entry name" value="PIN-like_dom_sf"/>
</dbReference>
<feature type="binding site" evidence="6">
    <location>
        <position position="4"/>
    </location>
    <ligand>
        <name>Mg(2+)</name>
        <dbReference type="ChEBI" id="CHEBI:18420"/>
    </ligand>
</feature>
<keyword evidence="2 6" id="KW-0540">Nuclease</keyword>
<proteinExistence type="inferred from homology"/>
<evidence type="ECO:0000256" key="3">
    <source>
        <dbReference type="ARBA" id="ARBA00022723"/>
    </source>
</evidence>
<dbReference type="HAMAP" id="MF_00265">
    <property type="entry name" value="VapC_Nob1"/>
    <property type="match status" value="1"/>
</dbReference>
<reference evidence="8" key="1">
    <citation type="submission" date="2022-05" db="EMBL/GenBank/DDBJ databases">
        <title>Corynebacterium sp. TA-R-1 sp. nov., isolated from human feces.</title>
        <authorList>
            <person name="Shamsuzzaman M."/>
            <person name="Dahal R.H."/>
        </authorList>
    </citation>
    <scope>NUCLEOTIDE SEQUENCE</scope>
    <source>
        <strain evidence="8">TA-R-1</strain>
    </source>
</reference>
<evidence type="ECO:0000256" key="2">
    <source>
        <dbReference type="ARBA" id="ARBA00022722"/>
    </source>
</evidence>
<evidence type="ECO:0000256" key="4">
    <source>
        <dbReference type="ARBA" id="ARBA00022801"/>
    </source>
</evidence>
<feature type="binding site" evidence="6">
    <location>
        <position position="95"/>
    </location>
    <ligand>
        <name>Mg(2+)</name>
        <dbReference type="ChEBI" id="CHEBI:18420"/>
    </ligand>
</feature>
<protein>
    <recommendedName>
        <fullName evidence="6">Ribonuclease VapC</fullName>
        <shortName evidence="6">RNase VapC</shortName>
        <ecNumber evidence="6">3.1.-.-</ecNumber>
    </recommendedName>
    <alternativeName>
        <fullName evidence="6">Toxin VapC</fullName>
    </alternativeName>
</protein>
<evidence type="ECO:0000256" key="1">
    <source>
        <dbReference type="ARBA" id="ARBA00022649"/>
    </source>
</evidence>
<name>A0ABT1G3G1_9CORY</name>
<dbReference type="EC" id="3.1.-.-" evidence="6"/>
<dbReference type="CDD" id="cd09873">
    <property type="entry name" value="PIN_Pae0151-like"/>
    <property type="match status" value="1"/>
</dbReference>
<evidence type="ECO:0000313" key="9">
    <source>
        <dbReference type="Proteomes" id="UP001204000"/>
    </source>
</evidence>
<dbReference type="Pfam" id="PF01850">
    <property type="entry name" value="PIN"/>
    <property type="match status" value="1"/>
</dbReference>
<accession>A0ABT1G3G1</accession>
<evidence type="ECO:0000256" key="6">
    <source>
        <dbReference type="HAMAP-Rule" id="MF_00265"/>
    </source>
</evidence>
<comment type="cofactor">
    <cofactor evidence="6">
        <name>Mg(2+)</name>
        <dbReference type="ChEBI" id="CHEBI:18420"/>
    </cofactor>
</comment>
<dbReference type="EMBL" id="JAMFTQ010000018">
    <property type="protein sequence ID" value="MCP1388551.1"/>
    <property type="molecule type" value="Genomic_DNA"/>
</dbReference>
<dbReference type="PANTHER" id="PTHR35901">
    <property type="entry name" value="RIBONUCLEASE VAPC3"/>
    <property type="match status" value="1"/>
</dbReference>
<dbReference type="Proteomes" id="UP001204000">
    <property type="component" value="Unassembled WGS sequence"/>
</dbReference>
<keyword evidence="4 6" id="KW-0378">Hydrolase</keyword>
<keyword evidence="1 6" id="KW-1277">Toxin-antitoxin system</keyword>
<evidence type="ECO:0000313" key="8">
    <source>
        <dbReference type="EMBL" id="MCP1388551.1"/>
    </source>
</evidence>
<evidence type="ECO:0000256" key="5">
    <source>
        <dbReference type="ARBA" id="ARBA00022842"/>
    </source>
</evidence>
<dbReference type="RefSeq" id="WP_253579264.1">
    <property type="nucleotide sequence ID" value="NZ_JAMFTQ010000018.1"/>
</dbReference>
<keyword evidence="3 6" id="KW-0479">Metal-binding</keyword>
<feature type="domain" description="PIN" evidence="7">
    <location>
        <begin position="1"/>
        <end position="119"/>
    </location>
</feature>
<comment type="function">
    <text evidence="6">Toxic component of a toxin-antitoxin (TA) system. An RNase.</text>
</comment>
<dbReference type="InterPro" id="IPR044153">
    <property type="entry name" value="PIN_Pae0151-like"/>
</dbReference>
<evidence type="ECO:0000259" key="7">
    <source>
        <dbReference type="Pfam" id="PF01850"/>
    </source>
</evidence>
<gene>
    <name evidence="6" type="primary">vapC</name>
    <name evidence="8" type="ORF">M5J20_10235</name>
</gene>
<sequence length="130" mass="14529">MVLDTSAMLELLLRTEKGEKVAELLAFSRGDIDAPHLLWTESLQVLRRRVRAGLLSESRALQTINLLSELNVNFHPHSELVGAVWRLKENFSAYDATYVALTEKLETTLVTSDSKLAAAPQTRVAIRVID</sequence>
<dbReference type="InterPro" id="IPR002716">
    <property type="entry name" value="PIN_dom"/>
</dbReference>